<dbReference type="EMBL" id="CCYD01000468">
    <property type="protein sequence ID" value="CEG40127.1"/>
    <property type="molecule type" value="Genomic_DNA"/>
</dbReference>
<name>A0A0P1AG82_PLAHL</name>
<keyword evidence="2" id="KW-1185">Reference proteome</keyword>
<dbReference type="AlphaFoldDB" id="A0A0P1AG82"/>
<reference evidence="2" key="1">
    <citation type="submission" date="2014-09" db="EMBL/GenBank/DDBJ databases">
        <authorList>
            <person name="Sharma Rahul"/>
            <person name="Thines Marco"/>
        </authorList>
    </citation>
    <scope>NUCLEOTIDE SEQUENCE [LARGE SCALE GENOMIC DNA]</scope>
</reference>
<sequence>MAKASNDRKTLYDHTGSDLVEAISFNYVFNTAIGTARATDVFNSNYYNPIWLEYLDPATPQWQYDLEVCRSADDETCLECLPAATATPAYLSMITPGYDPLRR</sequence>
<dbReference type="GeneID" id="36405399"/>
<evidence type="ECO:0000313" key="2">
    <source>
        <dbReference type="Proteomes" id="UP000054928"/>
    </source>
</evidence>
<dbReference type="Proteomes" id="UP000054928">
    <property type="component" value="Unassembled WGS sequence"/>
</dbReference>
<dbReference type="RefSeq" id="XP_024576496.1">
    <property type="nucleotide sequence ID" value="XM_024725751.1"/>
</dbReference>
<evidence type="ECO:0000313" key="1">
    <source>
        <dbReference type="EMBL" id="CEG40127.1"/>
    </source>
</evidence>
<organism evidence="1 2">
    <name type="scientific">Plasmopara halstedii</name>
    <name type="common">Downy mildew of sunflower</name>
    <dbReference type="NCBI Taxonomy" id="4781"/>
    <lineage>
        <taxon>Eukaryota</taxon>
        <taxon>Sar</taxon>
        <taxon>Stramenopiles</taxon>
        <taxon>Oomycota</taxon>
        <taxon>Peronosporomycetes</taxon>
        <taxon>Peronosporales</taxon>
        <taxon>Peronosporaceae</taxon>
        <taxon>Plasmopara</taxon>
    </lineage>
</organism>
<proteinExistence type="predicted"/>
<accession>A0A0P1AG82</accession>
<protein>
    <submittedName>
        <fullName evidence="1">Uncharacterized protein</fullName>
    </submittedName>
</protein>